<proteinExistence type="inferred from homology"/>
<name>A0A6J5GB16_9BURK</name>
<dbReference type="InterPro" id="IPR036291">
    <property type="entry name" value="NAD(P)-bd_dom_sf"/>
</dbReference>
<reference evidence="4 5" key="1">
    <citation type="submission" date="2020-04" db="EMBL/GenBank/DDBJ databases">
        <authorList>
            <person name="De Canck E."/>
        </authorList>
    </citation>
    <scope>NUCLEOTIDE SEQUENCE [LARGE SCALE GENOMIC DNA]</scope>
    <source>
        <strain evidence="4 5">LMG 27177</strain>
    </source>
</reference>
<dbReference type="Proteomes" id="UP000494252">
    <property type="component" value="Unassembled WGS sequence"/>
</dbReference>
<dbReference type="Pfam" id="PF01370">
    <property type="entry name" value="Epimerase"/>
    <property type="match status" value="1"/>
</dbReference>
<dbReference type="SUPFAM" id="SSF51735">
    <property type="entry name" value="NAD(P)-binding Rossmann-fold domains"/>
    <property type="match status" value="1"/>
</dbReference>
<dbReference type="AlphaFoldDB" id="A0A6J5GB16"/>
<gene>
    <name evidence="4" type="primary">gerKI</name>
    <name evidence="4" type="ORF">LMG27177_03856</name>
</gene>
<evidence type="ECO:0000259" key="3">
    <source>
        <dbReference type="Pfam" id="PF01370"/>
    </source>
</evidence>
<evidence type="ECO:0000256" key="2">
    <source>
        <dbReference type="ARBA" id="ARBA00007637"/>
    </source>
</evidence>
<sequence length="304" mass="32487">MGHAKQSLVIGGQGFLGAAIVRHLIAKGKPVTIADKYADSAKCHALFGDGAVTVVQADIMDAQAMLDLTEGYDTVYHIAGKLGTTELDDDVMAGIQINVIGAVNVFAACVQNCVPNLFYPSKPNVWLNTYTITKFASEQFAKLYASKGGSNISSLRYFNAYGPGQATGPVRKIIPSFAERASKGMPIEIFGSGEQIVDMIHSDDIGRLTVDFVEAGGSLEPMDLGRGIGLSVNEIAAAVNAYFSNGAGVIHLPMRRGETPETRLIADMQPLKALLGDLRFLDWTASLHDTLGWYSRAFAQLQAA</sequence>
<dbReference type="GO" id="GO:0016491">
    <property type="term" value="F:oxidoreductase activity"/>
    <property type="evidence" value="ECO:0007669"/>
    <property type="project" value="UniProtKB-KW"/>
</dbReference>
<dbReference type="EC" id="1.1.1.364" evidence="4"/>
<keyword evidence="5" id="KW-1185">Reference proteome</keyword>
<dbReference type="InterPro" id="IPR001509">
    <property type="entry name" value="Epimerase_deHydtase"/>
</dbReference>
<dbReference type="EMBL" id="CADIKI010000011">
    <property type="protein sequence ID" value="CAB3795484.1"/>
    <property type="molecule type" value="Genomic_DNA"/>
</dbReference>
<dbReference type="InterPro" id="IPR020904">
    <property type="entry name" value="Sc_DH/Rdtase_CS"/>
</dbReference>
<evidence type="ECO:0000313" key="5">
    <source>
        <dbReference type="Proteomes" id="UP000494252"/>
    </source>
</evidence>
<evidence type="ECO:0000313" key="4">
    <source>
        <dbReference type="EMBL" id="CAB3795484.1"/>
    </source>
</evidence>
<keyword evidence="4" id="KW-0560">Oxidoreductase</keyword>
<feature type="domain" description="NAD-dependent epimerase/dehydratase" evidence="3">
    <location>
        <begin position="8"/>
        <end position="215"/>
    </location>
</feature>
<evidence type="ECO:0000256" key="1">
    <source>
        <dbReference type="ARBA" id="ARBA00005125"/>
    </source>
</evidence>
<protein>
    <submittedName>
        <fullName evidence="4">dTDP-4-oxo-6-deoxy-D-allose reductase</fullName>
        <ecNumber evidence="4">1.1.1.364</ecNumber>
    </submittedName>
</protein>
<dbReference type="PANTHER" id="PTHR43000">
    <property type="entry name" value="DTDP-D-GLUCOSE 4,6-DEHYDRATASE-RELATED"/>
    <property type="match status" value="1"/>
</dbReference>
<accession>A0A6J5GB16</accession>
<dbReference type="Gene3D" id="3.40.50.720">
    <property type="entry name" value="NAD(P)-binding Rossmann-like Domain"/>
    <property type="match status" value="2"/>
</dbReference>
<comment type="similarity">
    <text evidence="2">Belongs to the NAD(P)-dependent epimerase/dehydratase family.</text>
</comment>
<dbReference type="PROSITE" id="PS00061">
    <property type="entry name" value="ADH_SHORT"/>
    <property type="match status" value="1"/>
</dbReference>
<dbReference type="RefSeq" id="WP_175162025.1">
    <property type="nucleotide sequence ID" value="NZ_CADIKI010000011.1"/>
</dbReference>
<comment type="pathway">
    <text evidence="1">Bacterial outer membrane biogenesis; LPS O-antigen biosynthesis.</text>
</comment>
<organism evidence="4 5">
    <name type="scientific">Paraburkholderia fynbosensis</name>
    <dbReference type="NCBI Taxonomy" id="1200993"/>
    <lineage>
        <taxon>Bacteria</taxon>
        <taxon>Pseudomonadati</taxon>
        <taxon>Pseudomonadota</taxon>
        <taxon>Betaproteobacteria</taxon>
        <taxon>Burkholderiales</taxon>
        <taxon>Burkholderiaceae</taxon>
        <taxon>Paraburkholderia</taxon>
    </lineage>
</organism>